<evidence type="ECO:0000313" key="1">
    <source>
        <dbReference type="EMBL" id="EKX68017.1"/>
    </source>
</evidence>
<dbReference type="RefSeq" id="WP_009301859.1">
    <property type="nucleotide sequence ID" value="NZ_AEJC01000107.1"/>
</dbReference>
<dbReference type="GeneID" id="301695706"/>
<gene>
    <name evidence="1" type="ORF">STRIP9103_06182</name>
</gene>
<keyword evidence="2" id="KW-1185">Reference proteome</keyword>
<dbReference type="Proteomes" id="UP000010411">
    <property type="component" value="Unassembled WGS sequence"/>
</dbReference>
<dbReference type="AlphaFoldDB" id="L1L512"/>
<evidence type="ECO:0000313" key="2">
    <source>
        <dbReference type="Proteomes" id="UP000010411"/>
    </source>
</evidence>
<reference evidence="1 2" key="1">
    <citation type="submission" date="2012-11" db="EMBL/GenBank/DDBJ databases">
        <authorList>
            <person name="Huguet-Tapia J.C."/>
            <person name="Durkin A.S."/>
            <person name="Pettis G.S."/>
            <person name="Badger J.H."/>
        </authorList>
    </citation>
    <scope>NUCLEOTIDE SEQUENCE [LARGE SCALE GENOMIC DNA]</scope>
    <source>
        <strain evidence="1 2">91-03</strain>
    </source>
</reference>
<protein>
    <submittedName>
        <fullName evidence="1">Uncharacterized protein</fullName>
    </submittedName>
</protein>
<dbReference type="EMBL" id="AEJC01000107">
    <property type="protein sequence ID" value="EKX68017.1"/>
    <property type="molecule type" value="Genomic_DNA"/>
</dbReference>
<organism evidence="1 2">
    <name type="scientific">Streptomyces ipomoeae 91-03</name>
    <dbReference type="NCBI Taxonomy" id="698759"/>
    <lineage>
        <taxon>Bacteria</taxon>
        <taxon>Bacillati</taxon>
        <taxon>Actinomycetota</taxon>
        <taxon>Actinomycetes</taxon>
        <taxon>Kitasatosporales</taxon>
        <taxon>Streptomycetaceae</taxon>
        <taxon>Streptomyces</taxon>
    </lineage>
</organism>
<sequence length="67" mass="7168">MYCYCLWALEEGGVSRTGLLPAVAPTLQGGRRPGVLRHAVCTDRGMAGDPEEVVPRERALTLIGVVC</sequence>
<proteinExistence type="predicted"/>
<comment type="caution">
    <text evidence="1">The sequence shown here is derived from an EMBL/GenBank/DDBJ whole genome shotgun (WGS) entry which is preliminary data.</text>
</comment>
<name>L1L512_9ACTN</name>
<dbReference type="PATRIC" id="fig|698759.3.peg.1465"/>
<accession>L1L512</accession>